<reference evidence="2 3" key="1">
    <citation type="journal article" date="2015" name="Nature">
        <title>rRNA introns, odd ribosomes, and small enigmatic genomes across a large radiation of phyla.</title>
        <authorList>
            <person name="Brown C.T."/>
            <person name="Hug L.A."/>
            <person name="Thomas B.C."/>
            <person name="Sharon I."/>
            <person name="Castelle C.J."/>
            <person name="Singh A."/>
            <person name="Wilkins M.J."/>
            <person name="Williams K.H."/>
            <person name="Banfield J.F."/>
        </authorList>
    </citation>
    <scope>NUCLEOTIDE SEQUENCE [LARGE SCALE GENOMIC DNA]</scope>
</reference>
<evidence type="ECO:0000313" key="2">
    <source>
        <dbReference type="EMBL" id="KKR97721.1"/>
    </source>
</evidence>
<feature type="transmembrane region" description="Helical" evidence="1">
    <location>
        <begin position="44"/>
        <end position="63"/>
    </location>
</feature>
<evidence type="ECO:0000313" key="3">
    <source>
        <dbReference type="Proteomes" id="UP000033930"/>
    </source>
</evidence>
<evidence type="ECO:0000256" key="1">
    <source>
        <dbReference type="SAM" id="Phobius"/>
    </source>
</evidence>
<comment type="caution">
    <text evidence="2">The sequence shown here is derived from an EMBL/GenBank/DDBJ whole genome shotgun (WGS) entry which is preliminary data.</text>
</comment>
<gene>
    <name evidence="2" type="ORF">UU50_C0025G0002</name>
</gene>
<feature type="transmembrane region" description="Helical" evidence="1">
    <location>
        <begin position="6"/>
        <end position="32"/>
    </location>
</feature>
<keyword evidence="1" id="KW-1133">Transmembrane helix</keyword>
<keyword evidence="1" id="KW-0812">Transmembrane</keyword>
<accession>A0A0G0VDJ5</accession>
<name>A0A0G0VDJ5_9BACT</name>
<proteinExistence type="predicted"/>
<protein>
    <submittedName>
        <fullName evidence="2">Uncharacterized protein</fullName>
    </submittedName>
</protein>
<dbReference type="Proteomes" id="UP000033930">
    <property type="component" value="Unassembled WGS sequence"/>
</dbReference>
<dbReference type="AlphaFoldDB" id="A0A0G0VDJ5"/>
<feature type="transmembrane region" description="Helical" evidence="1">
    <location>
        <begin position="83"/>
        <end position="116"/>
    </location>
</feature>
<dbReference type="EMBL" id="LCAW01000025">
    <property type="protein sequence ID" value="KKR97721.1"/>
    <property type="molecule type" value="Genomic_DNA"/>
</dbReference>
<sequence length="145" mass="16320">MQDWIFFIPVGFAWFIIYWIVGGVIFSIAALFRIAKIRKAQFSCLFTLSSIGCAFGATYTALILGEKEIHVCLSEAQDIFGQFASVIACGIFPMMIMGAIWFAGLLFIGTILLYISRAQNQSWVDRKLDETIPEPISQISKFHIH</sequence>
<keyword evidence="1" id="KW-0472">Membrane</keyword>
<organism evidence="2 3">
    <name type="scientific">Candidatus Uhrbacteria bacterium GW2011_GWC1_41_20</name>
    <dbReference type="NCBI Taxonomy" id="1618983"/>
    <lineage>
        <taxon>Bacteria</taxon>
        <taxon>Candidatus Uhriibacteriota</taxon>
    </lineage>
</organism>